<evidence type="ECO:0000259" key="2">
    <source>
        <dbReference type="Pfam" id="PF13144"/>
    </source>
</evidence>
<feature type="domain" description="Flagella basal body P-ring formation protein FlgA SAF" evidence="2">
    <location>
        <begin position="107"/>
        <end position="170"/>
    </location>
</feature>
<evidence type="ECO:0000256" key="1">
    <source>
        <dbReference type="SAM" id="SignalP"/>
    </source>
</evidence>
<gene>
    <name evidence="3" type="ORF">POM99_13665</name>
</gene>
<keyword evidence="3" id="KW-0969">Cilium</keyword>
<proteinExistence type="predicted"/>
<protein>
    <submittedName>
        <fullName evidence="3">Flagella basal body P-ring formation protein FlgA</fullName>
    </submittedName>
</protein>
<dbReference type="InterPro" id="IPR017585">
    <property type="entry name" value="SAF_FlgA"/>
</dbReference>
<organism evidence="3 4">
    <name type="scientific">Novosphingobium cyanobacteriorum</name>
    <dbReference type="NCBI Taxonomy" id="3024215"/>
    <lineage>
        <taxon>Bacteria</taxon>
        <taxon>Pseudomonadati</taxon>
        <taxon>Pseudomonadota</taxon>
        <taxon>Alphaproteobacteria</taxon>
        <taxon>Sphingomonadales</taxon>
        <taxon>Sphingomonadaceae</taxon>
        <taxon>Novosphingobium</taxon>
    </lineage>
</organism>
<dbReference type="RefSeq" id="WP_277278749.1">
    <property type="nucleotide sequence ID" value="NZ_JAROCY010000012.1"/>
</dbReference>
<accession>A0ABT6CK05</accession>
<sequence>MTHKALLAFALPAAAALAVPAQAAPSPFTDLASVDNAVAAFTGQPIGVPGGAATPVDRRLRLARCNAPLALSWRGDRHDSILVQCPDVGGWRLYVAVTGNSQPGFGQAAATPVVSRGDMVTIALTGDGFSVSQPGEALEGGAVGSWIRVRTAAKADPMRARIIRPGLVEMPIE</sequence>
<name>A0ABT6CK05_9SPHN</name>
<feature type="signal peptide" evidence="1">
    <location>
        <begin position="1"/>
        <end position="23"/>
    </location>
</feature>
<keyword evidence="3" id="KW-0966">Cell projection</keyword>
<keyword evidence="4" id="KW-1185">Reference proteome</keyword>
<dbReference type="Pfam" id="PF13144">
    <property type="entry name" value="ChapFlgA"/>
    <property type="match status" value="1"/>
</dbReference>
<keyword evidence="3" id="KW-0282">Flagellum</keyword>
<dbReference type="EMBL" id="JAROCY010000012">
    <property type="protein sequence ID" value="MDF8334255.1"/>
    <property type="molecule type" value="Genomic_DNA"/>
</dbReference>
<dbReference type="Gene3D" id="2.30.30.760">
    <property type="match status" value="1"/>
</dbReference>
<evidence type="ECO:0000313" key="3">
    <source>
        <dbReference type="EMBL" id="MDF8334255.1"/>
    </source>
</evidence>
<feature type="chain" id="PRO_5047295262" evidence="1">
    <location>
        <begin position="24"/>
        <end position="173"/>
    </location>
</feature>
<dbReference type="Proteomes" id="UP001222770">
    <property type="component" value="Unassembled WGS sequence"/>
</dbReference>
<comment type="caution">
    <text evidence="3">The sequence shown here is derived from an EMBL/GenBank/DDBJ whole genome shotgun (WGS) entry which is preliminary data.</text>
</comment>
<keyword evidence="1" id="KW-0732">Signal</keyword>
<reference evidence="3 4" key="1">
    <citation type="submission" date="2023-03" db="EMBL/GenBank/DDBJ databases">
        <title>Novosphingobium cyanobacteriorum sp. nov., isolated from a eutrophic reservoir during the Microcystis bloom period.</title>
        <authorList>
            <person name="Kang M."/>
            <person name="Le V."/>
            <person name="Ko S.-R."/>
            <person name="Lee S.-A."/>
            <person name="Ahn C.-Y."/>
        </authorList>
    </citation>
    <scope>NUCLEOTIDE SEQUENCE [LARGE SCALE GENOMIC DNA]</scope>
    <source>
        <strain evidence="3 4">HBC54</strain>
    </source>
</reference>
<evidence type="ECO:0000313" key="4">
    <source>
        <dbReference type="Proteomes" id="UP001222770"/>
    </source>
</evidence>